<dbReference type="EMBL" id="CP037452">
    <property type="protein sequence ID" value="QDV53994.1"/>
    <property type="molecule type" value="Genomic_DNA"/>
</dbReference>
<keyword evidence="2" id="KW-1185">Reference proteome</keyword>
<evidence type="ECO:0000313" key="2">
    <source>
        <dbReference type="Proteomes" id="UP000318313"/>
    </source>
</evidence>
<dbReference type="KEGG" id="gfm:Enr17x_60770"/>
<proteinExistence type="predicted"/>
<dbReference type="AlphaFoldDB" id="A0A518ILN0"/>
<evidence type="ECO:0000313" key="1">
    <source>
        <dbReference type="EMBL" id="QDV53994.1"/>
    </source>
</evidence>
<sequence>MEHGGVQMVSVEMGRWFGFVFFLPRKARKHTKRYFGAGEIIGDAFGLGTSVQKRWLAPCRSWVGLR</sequence>
<accession>A0A518ILN0</accession>
<dbReference type="Proteomes" id="UP000318313">
    <property type="component" value="Chromosome"/>
</dbReference>
<protein>
    <submittedName>
        <fullName evidence="1">Uncharacterized protein</fullName>
    </submittedName>
</protein>
<name>A0A518ILN0_9PLAN</name>
<organism evidence="1 2">
    <name type="scientific">Gimesia fumaroli</name>
    <dbReference type="NCBI Taxonomy" id="2527976"/>
    <lineage>
        <taxon>Bacteria</taxon>
        <taxon>Pseudomonadati</taxon>
        <taxon>Planctomycetota</taxon>
        <taxon>Planctomycetia</taxon>
        <taxon>Planctomycetales</taxon>
        <taxon>Planctomycetaceae</taxon>
        <taxon>Gimesia</taxon>
    </lineage>
</organism>
<reference evidence="1 2" key="1">
    <citation type="submission" date="2019-03" db="EMBL/GenBank/DDBJ databases">
        <title>Deep-cultivation of Planctomycetes and their phenomic and genomic characterization uncovers novel biology.</title>
        <authorList>
            <person name="Wiegand S."/>
            <person name="Jogler M."/>
            <person name="Boedeker C."/>
            <person name="Pinto D."/>
            <person name="Vollmers J."/>
            <person name="Rivas-Marin E."/>
            <person name="Kohn T."/>
            <person name="Peeters S.H."/>
            <person name="Heuer A."/>
            <person name="Rast P."/>
            <person name="Oberbeckmann S."/>
            <person name="Bunk B."/>
            <person name="Jeske O."/>
            <person name="Meyerdierks A."/>
            <person name="Storesund J.E."/>
            <person name="Kallscheuer N."/>
            <person name="Luecker S."/>
            <person name="Lage O.M."/>
            <person name="Pohl T."/>
            <person name="Merkel B.J."/>
            <person name="Hornburger P."/>
            <person name="Mueller R.-W."/>
            <person name="Bruemmer F."/>
            <person name="Labrenz M."/>
            <person name="Spormann A.M."/>
            <person name="Op den Camp H."/>
            <person name="Overmann J."/>
            <person name="Amann R."/>
            <person name="Jetten M.S.M."/>
            <person name="Mascher T."/>
            <person name="Medema M.H."/>
            <person name="Devos D.P."/>
            <person name="Kaster A.-K."/>
            <person name="Ovreas L."/>
            <person name="Rohde M."/>
            <person name="Galperin M.Y."/>
            <person name="Jogler C."/>
        </authorList>
    </citation>
    <scope>NUCLEOTIDE SEQUENCE [LARGE SCALE GENOMIC DNA]</scope>
    <source>
        <strain evidence="1 2">Enr17</strain>
    </source>
</reference>
<gene>
    <name evidence="1" type="ORF">Enr17x_60770</name>
</gene>